<dbReference type="InterPro" id="IPR001995">
    <property type="entry name" value="Peptidase_A2_cat"/>
</dbReference>
<dbReference type="GO" id="GO:0004190">
    <property type="term" value="F:aspartic-type endopeptidase activity"/>
    <property type="evidence" value="ECO:0007669"/>
    <property type="project" value="InterPro"/>
</dbReference>
<keyword evidence="3" id="KW-1133">Transmembrane helix</keyword>
<name>A0A1Q9EQH4_SYMMI</name>
<feature type="domain" description="Peptidase A2" evidence="4">
    <location>
        <begin position="538"/>
        <end position="618"/>
    </location>
</feature>
<evidence type="ECO:0000313" key="6">
    <source>
        <dbReference type="Proteomes" id="UP000186817"/>
    </source>
</evidence>
<keyword evidence="1" id="KW-0175">Coiled coil</keyword>
<keyword evidence="6" id="KW-1185">Reference proteome</keyword>
<keyword evidence="3" id="KW-0472">Membrane</keyword>
<dbReference type="PANTHER" id="PTHR11439">
    <property type="entry name" value="GAG-POL-RELATED RETROTRANSPOSON"/>
    <property type="match status" value="1"/>
</dbReference>
<evidence type="ECO:0000256" key="2">
    <source>
        <dbReference type="SAM" id="MobiDB-lite"/>
    </source>
</evidence>
<comment type="caution">
    <text evidence="5">The sequence shown here is derived from an EMBL/GenBank/DDBJ whole genome shotgun (WGS) entry which is preliminary data.</text>
</comment>
<feature type="compositionally biased region" description="Acidic residues" evidence="2">
    <location>
        <begin position="1457"/>
        <end position="1481"/>
    </location>
</feature>
<evidence type="ECO:0000256" key="1">
    <source>
        <dbReference type="SAM" id="Coils"/>
    </source>
</evidence>
<dbReference type="OrthoDB" id="448190at2759"/>
<evidence type="ECO:0000313" key="5">
    <source>
        <dbReference type="EMBL" id="OLQ09672.1"/>
    </source>
</evidence>
<feature type="compositionally biased region" description="Pro residues" evidence="2">
    <location>
        <begin position="1329"/>
        <end position="1345"/>
    </location>
</feature>
<proteinExistence type="predicted"/>
<gene>
    <name evidence="5" type="primary">GIP</name>
    <name evidence="5" type="ORF">AK812_SmicGene6683</name>
</gene>
<feature type="coiled-coil region" evidence="1">
    <location>
        <begin position="2294"/>
        <end position="2321"/>
    </location>
</feature>
<accession>A0A1Q9EQH4</accession>
<keyword evidence="3" id="KW-0812">Transmembrane</keyword>
<feature type="region of interest" description="Disordered" evidence="2">
    <location>
        <begin position="1281"/>
        <end position="1385"/>
    </location>
</feature>
<protein>
    <submittedName>
        <fullName evidence="5">Copia protein</fullName>
    </submittedName>
</protein>
<dbReference type="PANTHER" id="PTHR11439:SF463">
    <property type="entry name" value="REVERSE TRANSCRIPTASE TY1_COPIA-TYPE DOMAIN-CONTAINING PROTEIN"/>
    <property type="match status" value="1"/>
</dbReference>
<reference evidence="5 6" key="1">
    <citation type="submission" date="2016-02" db="EMBL/GenBank/DDBJ databases">
        <title>Genome analysis of coral dinoflagellate symbionts highlights evolutionary adaptations to a symbiotic lifestyle.</title>
        <authorList>
            <person name="Aranda M."/>
            <person name="Li Y."/>
            <person name="Liew Y.J."/>
            <person name="Baumgarten S."/>
            <person name="Simakov O."/>
            <person name="Wilson M."/>
            <person name="Piel J."/>
            <person name="Ashoor H."/>
            <person name="Bougouffa S."/>
            <person name="Bajic V.B."/>
            <person name="Ryu T."/>
            <person name="Ravasi T."/>
            <person name="Bayer T."/>
            <person name="Micklem G."/>
            <person name="Kim H."/>
            <person name="Bhak J."/>
            <person name="Lajeunesse T.C."/>
            <person name="Voolstra C.R."/>
        </authorList>
    </citation>
    <scope>NUCLEOTIDE SEQUENCE [LARGE SCALE GENOMIC DNA]</scope>
    <source>
        <strain evidence="5 6">CCMP2467</strain>
    </source>
</reference>
<feature type="compositionally biased region" description="Basic and acidic residues" evidence="2">
    <location>
        <begin position="303"/>
        <end position="339"/>
    </location>
</feature>
<dbReference type="PROSITE" id="PS00141">
    <property type="entry name" value="ASP_PROTEASE"/>
    <property type="match status" value="1"/>
</dbReference>
<dbReference type="InterPro" id="IPR001969">
    <property type="entry name" value="Aspartic_peptidase_AS"/>
</dbReference>
<dbReference type="Proteomes" id="UP000186817">
    <property type="component" value="Unassembled WGS sequence"/>
</dbReference>
<feature type="transmembrane region" description="Helical" evidence="3">
    <location>
        <begin position="2141"/>
        <end position="2161"/>
    </location>
</feature>
<dbReference type="PROSITE" id="PS50175">
    <property type="entry name" value="ASP_PROT_RETROV"/>
    <property type="match status" value="1"/>
</dbReference>
<feature type="region of interest" description="Disordered" evidence="2">
    <location>
        <begin position="294"/>
        <end position="379"/>
    </location>
</feature>
<evidence type="ECO:0000256" key="3">
    <source>
        <dbReference type="SAM" id="Phobius"/>
    </source>
</evidence>
<organism evidence="5 6">
    <name type="scientific">Symbiodinium microadriaticum</name>
    <name type="common">Dinoflagellate</name>
    <name type="synonym">Zooxanthella microadriatica</name>
    <dbReference type="NCBI Taxonomy" id="2951"/>
    <lineage>
        <taxon>Eukaryota</taxon>
        <taxon>Sar</taxon>
        <taxon>Alveolata</taxon>
        <taxon>Dinophyceae</taxon>
        <taxon>Suessiales</taxon>
        <taxon>Symbiodiniaceae</taxon>
        <taxon>Symbiodinium</taxon>
    </lineage>
</organism>
<dbReference type="EMBL" id="LSRX01000093">
    <property type="protein sequence ID" value="OLQ09672.1"/>
    <property type="molecule type" value="Genomic_DNA"/>
</dbReference>
<feature type="transmembrane region" description="Helical" evidence="3">
    <location>
        <begin position="2095"/>
        <end position="2116"/>
    </location>
</feature>
<feature type="compositionally biased region" description="Basic and acidic residues" evidence="2">
    <location>
        <begin position="349"/>
        <end position="369"/>
    </location>
</feature>
<dbReference type="GO" id="GO:0006508">
    <property type="term" value="P:proteolysis"/>
    <property type="evidence" value="ECO:0007669"/>
    <property type="project" value="InterPro"/>
</dbReference>
<sequence>MADGAHTTSVPDDVDDLDEPAAQFASANPFDAASPTAGAAASVAVSSEDLRVLLAQMGAATRAASEAASAAAKAVQTKAGIGAGDMSKILPRPDVFSPKNREEEHSQWMNWLWSLKQYMTALDTEYSNDFARIEAYSTVAIDTIASPEAMQRSQRLYALLAGLVRGRGLQIIQRVPSQNGYEALRQLMQLFQPTSRTRSLGILTALTQVHSFKSSEPLLAQLLELERMCDEYEKASSKSLDDDFKTSILLKCIAGPMKSHLATILTEHATYAEIREAALRYERMQQKWTPASLFSHEFGGSRGSRDEPTPMEVDRVGKGPKGKDPKGKGKGSKGKDGKGKGKWNNNSKGKGDWNKDSKSKGKGGKDKNGGKAQWPQVCGWCQKPGHFKRDCFQYKAYMEGRQKGARQVSSAASDAGASTTASTIAPSSASALHAQQQQQQAKGPAGSQSAVRRVWAEPVIFDISEVDDPFPYEPTVRMITVSTAPEIFTMDCQDFDDDWTEPPGDYCVLNLCPEEVSDLCDLSLQAFSAVRTVRSSQYNVIIDSGADVSCIPAQFQECGQSARVRPIQVQDAQGGSMQVKSERLVEFVFDEGPQPLVIRERCIVANVTQPLLSLGRLMRKGWWPVHEGTDYGGGDSMSLRHSKSGAQIPLVFRGYSLAVQAKIRRVEFEDDVQSHQVASEVQSPQVVFDEVRNHQVSGEVQSPQVMSDTVRVQAIQVRLQPDDLDKLEYGWQIGPTGHLVWRGRTSRFVDPSMFAPIGWPFRSTVIQRNGTWFLLEHCVPWYDIVNVEALLPGEQVAEVVTYLHVRKEPVSEIGVQLPAGMTEPEGLPEPKFYSFARESEHAPVGTIELDREVPEDEAMAGFEDSAGQLSPDKPAQVPLPDQVESGVPTEGAEPLTLDGVLIDQDSSLTVLKTAAAKLNLSTAGSRSRLYARVRSYVEKQKLALELEMANDAQGLSERPPRVQPAPREPTDAERLLHECTHLPFAPWCDHCIAMRAVPDRSEHLVQGPRDIPVIQFDFCFTGYSLQDGMHGLDEMPEEAQRALKCLVAHDSATGSIAAIPCEAKGDTRYLGIELMRFIQGLGHNSICLKCDNEPSTLTLQRAIVTARQRLGLKTTVQNPAIGAKGSLGFCEKAIDSVRRLANTLLDQARHRTGLPIPTSHILFPWSFIHAAWLLNRYRPIGNLTPYERVYGTRYSGRIAPFAEPVYCQLDVKQKGDKRWVLSVLVGKASLNDMYIVSGRDGIRLSRSIRRVGRPWATEVQLYRELKGYPWDYGSGVIGTKFVPMPKQRPPEVEPLPSGAPRSPDEAATEPPTPMDRGVPVTPVGGAPSLMPPPAVIPVQNVPPPESARSKRSDAGQVMQELVGPNPSMRPDPPSTPEATLPPLSPVVPMDTTMEAETTAQDTPRATKKLRLRNLNIRAVQFGGQAYEVNDEGDYDFDCEDIWEAETAVWSARPESFHDDDSEFEADQTAPPEEEEAGEDDERLWFPDNGKEPELDSAILAELDKLADQVEINRLVGKQVIREAMASDQIGEMKNLTTKFVHTWRSKKKNGVSMWYRRARLCAREFRWLDSSKEGLFSPATSTDIIRLVPALYLAWTTTKPDQKFAVISLDIKDAYLQVEQPVPVTSMIRGKPYVFERMIPGQREGSQQWFAHFVAYLSEHFHVEKCRECPAVVRLSEKGEDGSAGENKGPGMIHVDDSLMLLPLDWALKRFIPVVQQKFQITYEVAHAPGDSFRFLKRLHSITEQGITIRQPASYIQQMQTIMNVKQNSRQRVPCWPELRNKDNTPELSIEEASKFRQAIGTALYISCDRPDVGFTVRLLAAYMSRPTELAKTGLVKLIQYLINTCHYGICMKYAKPGTRKLHDYVADHGCSDSDDRFSLEVYSDADWSGSKKDRKSYGGASYCLNGQYIHYICRSQKSVSLSSMESEYYSAVGASCQGIFMKAVIEFMSRSPCDLTVYVDNQACKAFCLRQGVTKASKHFEGRLLWLQDIVQRKVLQMKYVSTHANLGDIHTKPLGPARMQCLLFLHDFVDNCDRSVGENEWNQAHALAMMKARVRSVKQVTGNNSSWCKKIALLLMMMPMEAEAVSSVAFCHHHVVCLAMVCMIFMVIVTSAAAMESSQFSSSGEDTDGWLFVPKPVSYLQYVGAAIAGAMAFLFTWSLGSRRGYADGVEGIPNSTTTTTSGGTALNGGAVDGTTLVMAILAVIVLYLFKVIYDLKGESLRLREELAGAQQPEASDVDNDNNTNDNFDEREILKDQVITLRDKVAHLTQCLVESEEKAQEFKYEIKIHLGAKRDLAKENRVLRQQLDAADRELTRARERARPPERVVVTGKGRCFHHEGCHHIYRNYNQTHVYNVCSMRKVKPVLRMPDFTVCRAK</sequence>
<feature type="transmembrane region" description="Helical" evidence="3">
    <location>
        <begin position="2198"/>
        <end position="2215"/>
    </location>
</feature>
<feature type="region of interest" description="Disordered" evidence="2">
    <location>
        <begin position="1452"/>
        <end position="1487"/>
    </location>
</feature>
<evidence type="ECO:0000259" key="4">
    <source>
        <dbReference type="PROSITE" id="PS50175"/>
    </source>
</evidence>
<dbReference type="CDD" id="cd09272">
    <property type="entry name" value="RNase_HI_RT_Ty1"/>
    <property type="match status" value="1"/>
</dbReference>
<feature type="region of interest" description="Disordered" evidence="2">
    <location>
        <begin position="419"/>
        <end position="449"/>
    </location>
</feature>